<name>A0A1U7EUV5_NATPD</name>
<keyword evidence="4" id="KW-1185">Reference proteome</keyword>
<dbReference type="KEGG" id="nph:NP_1382A"/>
<dbReference type="HOGENOM" id="CLU_040761_4_0_2"/>
<dbReference type="OrthoDB" id="46198at2157"/>
<reference evidence="3 4" key="1">
    <citation type="journal article" date="2005" name="Genome Res.">
        <title>Living with two extremes: conclusions from the genome sequence of Natronomonas pharaonis.</title>
        <authorList>
            <person name="Falb M."/>
            <person name="Pfeiffer F."/>
            <person name="Palm P."/>
            <person name="Rodewald K."/>
            <person name="Hickmann V."/>
            <person name="Tittor J."/>
            <person name="Oesterhelt D."/>
        </authorList>
    </citation>
    <scope>NUCLEOTIDE SEQUENCE [LARGE SCALE GENOMIC DNA]</scope>
    <source>
        <strain evidence="4">ATCC 35678 / DSM 2160 / CIP 103997 / JCM 8858 / NBRC 14720 / NCIMB 2260 / Gabara</strain>
    </source>
</reference>
<dbReference type="PANTHER" id="PTHR10803">
    <property type="entry name" value="ARSENICAL PUMP-DRIVING ATPASE ARSENITE-TRANSLOCATING ATPASE"/>
    <property type="match status" value="1"/>
</dbReference>
<dbReference type="EMBL" id="CR936257">
    <property type="protein sequence ID" value="CAI48782.1"/>
    <property type="molecule type" value="Genomic_DNA"/>
</dbReference>
<proteinExistence type="inferred from homology"/>
<evidence type="ECO:0000313" key="4">
    <source>
        <dbReference type="Proteomes" id="UP000002698"/>
    </source>
</evidence>
<dbReference type="EC" id="3.6.-.-" evidence="3"/>
<dbReference type="CDD" id="cd02035">
    <property type="entry name" value="ArsA"/>
    <property type="match status" value="1"/>
</dbReference>
<dbReference type="GeneID" id="3703353"/>
<dbReference type="STRING" id="348780.NP_1382A"/>
<dbReference type="Proteomes" id="UP000002698">
    <property type="component" value="Chromosome"/>
</dbReference>
<feature type="domain" description="ArsA/GET3 Anion-transporting ATPase-like" evidence="2">
    <location>
        <begin position="2"/>
        <end position="308"/>
    </location>
</feature>
<gene>
    <name evidence="3" type="primary">arsA2</name>
    <name evidence="3" type="synonym">tpa06</name>
    <name evidence="3" type="ordered locus">NP_1382A</name>
</gene>
<protein>
    <submittedName>
        <fullName evidence="3">ArsA family ATPase</fullName>
        <ecNumber evidence="3">3.6.-.-</ecNumber>
    </submittedName>
</protein>
<evidence type="ECO:0000256" key="1">
    <source>
        <dbReference type="ARBA" id="ARBA00011040"/>
    </source>
</evidence>
<sequence length="317" mass="33763">MTRYVLYGGKGGVGKTTCAAATGIASGRRGEATLVVSTDPAHSLSDSFGVDVGPEPTAVAENCWAVEVDPESRMGRYRGHVSAALDELESLGITLGDDAIDDIADAGIAPGTDEAAALDLFVDYMDDPRYDRIVFDTAPTGHTLRLLELPAVLQSALGTLANVKSQMSSLADTVRGMFGTDENDDDGDSVDVDLQTLSERLERVGAALRDPERTAFRVVLVPETMAIRESERLFAELDAYGVPAGRAVVNKVIEDPTPGCERCQTQYADQQERLKTAAERFDVPIAVLPELDGEVQGLDAVETIADRLDAIGDGFTP</sequence>
<dbReference type="RefSeq" id="WP_011322417.1">
    <property type="nucleotide sequence ID" value="NC_007426.1"/>
</dbReference>
<comment type="similarity">
    <text evidence="1">Belongs to the arsA ATPase family.</text>
</comment>
<evidence type="ECO:0000259" key="2">
    <source>
        <dbReference type="Pfam" id="PF02374"/>
    </source>
</evidence>
<dbReference type="Gene3D" id="3.40.50.300">
    <property type="entry name" value="P-loop containing nucleotide triphosphate hydrolases"/>
    <property type="match status" value="1"/>
</dbReference>
<dbReference type="Pfam" id="PF02374">
    <property type="entry name" value="ArsA_ATPase"/>
    <property type="match status" value="1"/>
</dbReference>
<dbReference type="GO" id="GO:0016887">
    <property type="term" value="F:ATP hydrolysis activity"/>
    <property type="evidence" value="ECO:0007669"/>
    <property type="project" value="InterPro"/>
</dbReference>
<dbReference type="InterPro" id="IPR027417">
    <property type="entry name" value="P-loop_NTPase"/>
</dbReference>
<dbReference type="SUPFAM" id="SSF52540">
    <property type="entry name" value="P-loop containing nucleoside triphosphate hydrolases"/>
    <property type="match status" value="1"/>
</dbReference>
<dbReference type="InterPro" id="IPR025723">
    <property type="entry name" value="ArsA/GET3_ATPase-like"/>
</dbReference>
<organism evidence="3 4">
    <name type="scientific">Natronomonas pharaonis (strain ATCC 35678 / DSM 2160 / CIP 103997 / JCM 8858 / NBRC 14720 / NCIMB 2260 / Gabara)</name>
    <name type="common">Halobacterium pharaonis</name>
    <dbReference type="NCBI Taxonomy" id="348780"/>
    <lineage>
        <taxon>Archaea</taxon>
        <taxon>Methanobacteriati</taxon>
        <taxon>Methanobacteriota</taxon>
        <taxon>Stenosarchaea group</taxon>
        <taxon>Halobacteria</taxon>
        <taxon>Halobacteriales</taxon>
        <taxon>Natronomonadaceae</taxon>
        <taxon>Natronomonas</taxon>
    </lineage>
</organism>
<evidence type="ECO:0000313" key="3">
    <source>
        <dbReference type="EMBL" id="CAI48782.1"/>
    </source>
</evidence>
<accession>A0A1U7EUV5</accession>
<keyword evidence="3" id="KW-0378">Hydrolase</keyword>
<dbReference type="AlphaFoldDB" id="A0A1U7EUV5"/>
<dbReference type="NCBIfam" id="TIGR00345">
    <property type="entry name" value="GET3_arsA_TRC40"/>
    <property type="match status" value="1"/>
</dbReference>
<dbReference type="InterPro" id="IPR016300">
    <property type="entry name" value="ATPase_ArsA/GET3"/>
</dbReference>
<dbReference type="GO" id="GO:0005524">
    <property type="term" value="F:ATP binding"/>
    <property type="evidence" value="ECO:0007669"/>
    <property type="project" value="InterPro"/>
</dbReference>
<dbReference type="EnsemblBacteria" id="CAI48782">
    <property type="protein sequence ID" value="CAI48782"/>
    <property type="gene ID" value="NP_1382A"/>
</dbReference>
<dbReference type="PANTHER" id="PTHR10803:SF3">
    <property type="entry name" value="ATPASE GET3"/>
    <property type="match status" value="1"/>
</dbReference>
<dbReference type="eggNOG" id="arCOG02849">
    <property type="taxonomic scope" value="Archaea"/>
</dbReference>